<evidence type="ECO:0000313" key="2">
    <source>
        <dbReference type="Proteomes" id="UP001233999"/>
    </source>
</evidence>
<proteinExistence type="predicted"/>
<accession>A0AAD7ZIN2</accession>
<reference evidence="1" key="1">
    <citation type="journal article" date="2023" name="IScience">
        <title>Live-bearing cockroach genome reveals convergent evolutionary mechanisms linked to viviparity in insects and beyond.</title>
        <authorList>
            <person name="Fouks B."/>
            <person name="Harrison M.C."/>
            <person name="Mikhailova A.A."/>
            <person name="Marchal E."/>
            <person name="English S."/>
            <person name="Carruthers M."/>
            <person name="Jennings E.C."/>
            <person name="Chiamaka E.L."/>
            <person name="Frigard R.A."/>
            <person name="Pippel M."/>
            <person name="Attardo G.M."/>
            <person name="Benoit J.B."/>
            <person name="Bornberg-Bauer E."/>
            <person name="Tobe S.S."/>
        </authorList>
    </citation>
    <scope>NUCLEOTIDE SEQUENCE</scope>
    <source>
        <strain evidence="1">Stay&amp;Tobe</strain>
    </source>
</reference>
<comment type="caution">
    <text evidence="1">The sequence shown here is derived from an EMBL/GenBank/DDBJ whole genome shotgun (WGS) entry which is preliminary data.</text>
</comment>
<reference evidence="1" key="2">
    <citation type="submission" date="2023-05" db="EMBL/GenBank/DDBJ databases">
        <authorList>
            <person name="Fouks B."/>
        </authorList>
    </citation>
    <scope>NUCLEOTIDE SEQUENCE</scope>
    <source>
        <strain evidence="1">Stay&amp;Tobe</strain>
        <tissue evidence="1">Testes</tissue>
    </source>
</reference>
<sequence>SCHARFKYRDTRFKNHNLSSPQYQYDIPHYFEGKIIFNLKIFADISLIKKLYWVFRLEDSRFWPLIPTFRYSQVLFKNSDSRFYP</sequence>
<name>A0AAD7ZIN2_DIPPU</name>
<dbReference type="EMBL" id="JASPKZ010008023">
    <property type="protein sequence ID" value="KAJ9581116.1"/>
    <property type="molecule type" value="Genomic_DNA"/>
</dbReference>
<protein>
    <submittedName>
        <fullName evidence="1">Uncharacterized protein</fullName>
    </submittedName>
</protein>
<organism evidence="1 2">
    <name type="scientific">Diploptera punctata</name>
    <name type="common">Pacific beetle cockroach</name>
    <dbReference type="NCBI Taxonomy" id="6984"/>
    <lineage>
        <taxon>Eukaryota</taxon>
        <taxon>Metazoa</taxon>
        <taxon>Ecdysozoa</taxon>
        <taxon>Arthropoda</taxon>
        <taxon>Hexapoda</taxon>
        <taxon>Insecta</taxon>
        <taxon>Pterygota</taxon>
        <taxon>Neoptera</taxon>
        <taxon>Polyneoptera</taxon>
        <taxon>Dictyoptera</taxon>
        <taxon>Blattodea</taxon>
        <taxon>Blaberoidea</taxon>
        <taxon>Blaberidae</taxon>
        <taxon>Diplopterinae</taxon>
        <taxon>Diploptera</taxon>
    </lineage>
</organism>
<dbReference type="Proteomes" id="UP001233999">
    <property type="component" value="Unassembled WGS sequence"/>
</dbReference>
<gene>
    <name evidence="1" type="ORF">L9F63_023707</name>
</gene>
<dbReference type="AlphaFoldDB" id="A0AAD7ZIN2"/>
<feature type="non-terminal residue" evidence="1">
    <location>
        <position position="85"/>
    </location>
</feature>
<feature type="non-terminal residue" evidence="1">
    <location>
        <position position="1"/>
    </location>
</feature>
<evidence type="ECO:0000313" key="1">
    <source>
        <dbReference type="EMBL" id="KAJ9581116.1"/>
    </source>
</evidence>
<keyword evidence="2" id="KW-1185">Reference proteome</keyword>